<name>A0A7S4S235_9DINO</name>
<evidence type="ECO:0008006" key="2">
    <source>
        <dbReference type="Google" id="ProtNLM"/>
    </source>
</evidence>
<reference evidence="1" key="1">
    <citation type="submission" date="2021-01" db="EMBL/GenBank/DDBJ databases">
        <authorList>
            <person name="Corre E."/>
            <person name="Pelletier E."/>
            <person name="Niang G."/>
            <person name="Scheremetjew M."/>
            <person name="Finn R."/>
            <person name="Kale V."/>
            <person name="Holt S."/>
            <person name="Cochrane G."/>
            <person name="Meng A."/>
            <person name="Brown T."/>
            <person name="Cohen L."/>
        </authorList>
    </citation>
    <scope>NUCLEOTIDE SEQUENCE</scope>
    <source>
        <strain evidence="1">CCMP3105</strain>
    </source>
</reference>
<organism evidence="1">
    <name type="scientific">Alexandrium monilatum</name>
    <dbReference type="NCBI Taxonomy" id="311494"/>
    <lineage>
        <taxon>Eukaryota</taxon>
        <taxon>Sar</taxon>
        <taxon>Alveolata</taxon>
        <taxon>Dinophyceae</taxon>
        <taxon>Gonyaulacales</taxon>
        <taxon>Pyrocystaceae</taxon>
        <taxon>Alexandrium</taxon>
    </lineage>
</organism>
<gene>
    <name evidence="1" type="ORF">AMON00008_LOCUS43927</name>
</gene>
<sequence>MAAAVPEKAKEPPTLTRTQAIEIHNALIKAYTSPDFQQQLREAFEKAGKDERAQAASRQQLCFPIQAPVVTRYGFEPTRAGVFRCSRALETPEMMADPEVKKGNSILKWLVDPDSQKRFPSPEGYERFKPKEERVDEETGAGRYWTVTGGGRKGGIVVRIGQATTSAELARRLASGAVVQQLDLDHGRLHYKKIAGDGPDYGWVSLYSAGKPLLTCVDT</sequence>
<proteinExistence type="predicted"/>
<protein>
    <recommendedName>
        <fullName evidence="2">Protein C10</fullName>
    </recommendedName>
</protein>
<dbReference type="EMBL" id="HBNR01062324">
    <property type="protein sequence ID" value="CAE4632207.1"/>
    <property type="molecule type" value="Transcribed_RNA"/>
</dbReference>
<dbReference type="Pfam" id="PF14974">
    <property type="entry name" value="P_C10"/>
    <property type="match status" value="1"/>
</dbReference>
<dbReference type="InterPro" id="IPR026317">
    <property type="entry name" value="P_C10"/>
</dbReference>
<dbReference type="AlphaFoldDB" id="A0A7S4S235"/>
<evidence type="ECO:0000313" key="1">
    <source>
        <dbReference type="EMBL" id="CAE4632207.1"/>
    </source>
</evidence>
<accession>A0A7S4S235</accession>